<proteinExistence type="predicted"/>
<organism evidence="1">
    <name type="scientific">Mycobacterium riyadhense</name>
    <dbReference type="NCBI Taxonomy" id="486698"/>
    <lineage>
        <taxon>Bacteria</taxon>
        <taxon>Bacillati</taxon>
        <taxon>Actinomycetota</taxon>
        <taxon>Actinomycetes</taxon>
        <taxon>Mycobacteriales</taxon>
        <taxon>Mycobacteriaceae</taxon>
        <taxon>Mycobacterium</taxon>
    </lineage>
</organism>
<gene>
    <name evidence="1" type="ORF">BIN_B_01974</name>
</gene>
<dbReference type="AlphaFoldDB" id="A0A653EI56"/>
<protein>
    <submittedName>
        <fullName evidence="1">Uncharacterized protein</fullName>
    </submittedName>
</protein>
<dbReference type="EMBL" id="LR589078">
    <property type="protein sequence ID" value="VTO97254.1"/>
    <property type="molecule type" value="Genomic_DNA"/>
</dbReference>
<sequence>MTLVEDEARFVAYQPVSRSEHSPRESDTVVPKSCRCCSASVCGLIASMQVVRELHNAVNRVELRYWTLPAMNALPERPSGRWPPLYR</sequence>
<name>A0A653EI56_9MYCO</name>
<evidence type="ECO:0000313" key="1">
    <source>
        <dbReference type="EMBL" id="VTO97254.1"/>
    </source>
</evidence>
<reference evidence="1" key="1">
    <citation type="submission" date="2019-05" db="EMBL/GenBank/DDBJ databases">
        <authorList>
            <person name="Naeem R."/>
            <person name="Antony C."/>
            <person name="Guan Q."/>
        </authorList>
    </citation>
    <scope>NUCLEOTIDE SEQUENCE</scope>
    <source>
        <strain evidence="1">2</strain>
    </source>
</reference>
<accession>A0A653EI56</accession>